<name>A0ABZ3FN22_9ACTN</name>
<feature type="transmembrane region" description="Helical" evidence="1">
    <location>
        <begin position="66"/>
        <end position="87"/>
    </location>
</feature>
<sequence>MFIGFGTAVNIATVVVGAGIGMALGHRLPQRTRDTVTDSLGLVTLLIGALTTMDVTSTALSDRVGTSAPILIVLGSLLIGGIIGSLADLEARLEKLGDWLRWRIVREPAADGDTDGIDPETGAAHLSSRERFIEGFVSASLLFCIGPLTILGSLSDGLGRGADQLILKAVLDGFASIAFAASLGVGVMLSALVVAVVQGGLTLIGFLAGDFLPEAHLMALTGTGGLMLIAVGLRLLNIRQIPVGNLLPALVIAPLLVQVVVMAR</sequence>
<dbReference type="Pfam" id="PF04474">
    <property type="entry name" value="DUF554"/>
    <property type="match status" value="1"/>
</dbReference>
<keyword evidence="1" id="KW-0812">Transmembrane</keyword>
<feature type="transmembrane region" description="Helical" evidence="1">
    <location>
        <begin position="6"/>
        <end position="28"/>
    </location>
</feature>
<keyword evidence="1" id="KW-1133">Transmembrane helix</keyword>
<feature type="transmembrane region" description="Helical" evidence="1">
    <location>
        <begin position="242"/>
        <end position="263"/>
    </location>
</feature>
<dbReference type="PANTHER" id="PTHR36111">
    <property type="entry name" value="INNER MEMBRANE PROTEIN-RELATED"/>
    <property type="match status" value="1"/>
</dbReference>
<feature type="transmembrane region" description="Helical" evidence="1">
    <location>
        <begin position="40"/>
        <end position="60"/>
    </location>
</feature>
<protein>
    <submittedName>
        <fullName evidence="2">DUF554 domain-containing protein</fullName>
    </submittedName>
</protein>
<feature type="transmembrane region" description="Helical" evidence="1">
    <location>
        <begin position="135"/>
        <end position="154"/>
    </location>
</feature>
<gene>
    <name evidence="2" type="ORF">AADG42_08970</name>
</gene>
<reference evidence="2 3" key="1">
    <citation type="submission" date="2024-04" db="EMBL/GenBank/DDBJ databases">
        <title>Isolation of an actinomycete strain from pig manure.</title>
        <authorList>
            <person name="Gong T."/>
            <person name="Yu Z."/>
            <person name="An M."/>
            <person name="Wei C."/>
            <person name="Yang W."/>
            <person name="Liu L."/>
        </authorList>
    </citation>
    <scope>NUCLEOTIDE SEQUENCE [LARGE SCALE GENOMIC DNA]</scope>
    <source>
        <strain evidence="2 3">ZF39</strain>
    </source>
</reference>
<proteinExistence type="predicted"/>
<feature type="transmembrane region" description="Helical" evidence="1">
    <location>
        <begin position="217"/>
        <end position="236"/>
    </location>
</feature>
<dbReference type="RefSeq" id="WP_425308874.1">
    <property type="nucleotide sequence ID" value="NZ_CP154795.1"/>
</dbReference>
<dbReference type="InterPro" id="IPR007563">
    <property type="entry name" value="DUF554"/>
</dbReference>
<evidence type="ECO:0000313" key="3">
    <source>
        <dbReference type="Proteomes" id="UP001442841"/>
    </source>
</evidence>
<feature type="transmembrane region" description="Helical" evidence="1">
    <location>
        <begin position="174"/>
        <end position="197"/>
    </location>
</feature>
<dbReference type="PANTHER" id="PTHR36111:SF2">
    <property type="entry name" value="INNER MEMBRANE PROTEIN"/>
    <property type="match status" value="1"/>
</dbReference>
<dbReference type="Proteomes" id="UP001442841">
    <property type="component" value="Chromosome"/>
</dbReference>
<dbReference type="EMBL" id="CP154795">
    <property type="protein sequence ID" value="XAN07417.1"/>
    <property type="molecule type" value="Genomic_DNA"/>
</dbReference>
<organism evidence="2 3">
    <name type="scientific">Ammonicoccus fulvus</name>
    <dbReference type="NCBI Taxonomy" id="3138240"/>
    <lineage>
        <taxon>Bacteria</taxon>
        <taxon>Bacillati</taxon>
        <taxon>Actinomycetota</taxon>
        <taxon>Actinomycetes</taxon>
        <taxon>Propionibacteriales</taxon>
        <taxon>Propionibacteriaceae</taxon>
        <taxon>Ammonicoccus</taxon>
    </lineage>
</organism>
<evidence type="ECO:0000256" key="1">
    <source>
        <dbReference type="SAM" id="Phobius"/>
    </source>
</evidence>
<evidence type="ECO:0000313" key="2">
    <source>
        <dbReference type="EMBL" id="XAN07417.1"/>
    </source>
</evidence>
<accession>A0ABZ3FN22</accession>
<keyword evidence="3" id="KW-1185">Reference proteome</keyword>
<keyword evidence="1" id="KW-0472">Membrane</keyword>